<sequence>MLLPLFLLSMLFWLFFLFCNTKQRLMPTFLILQSIVLMSLLLIMFLMLKTMSSLFLLLLLLTLAVSEASLALSLLISYIKISGSDLIQTKSSKLN</sequence>
<proteinExistence type="predicted"/>
<dbReference type="EMBL" id="LC172052">
    <property type="protein sequence ID" value="BBA10532.1"/>
    <property type="molecule type" value="Genomic_DNA"/>
</dbReference>
<evidence type="ECO:0000256" key="1">
    <source>
        <dbReference type="SAM" id="Phobius"/>
    </source>
</evidence>
<protein>
    <submittedName>
        <fullName evidence="2">NADH dehydrogenase subunit 4L</fullName>
    </submittedName>
</protein>
<reference evidence="2" key="1">
    <citation type="journal article" date="2017" name="Zool. J. Linn. Soc.">
        <title>Molecular phylogeny, frequent parallel evolution and new system of Japanese clausiliid land snails (Gastropoda: Stylommatophora).</title>
        <authorList>
            <person name="Motochin R."/>
            <person name="Wang M."/>
            <person name="Ueshima R."/>
        </authorList>
    </citation>
    <scope>NUCLEOTIDE SEQUENCE</scope>
    <source>
        <strain evidence="2">AK145-2</strain>
        <tissue evidence="2">Muscle</tissue>
    </source>
</reference>
<geneLocation type="mitochondrion" evidence="2"/>
<name>A0A224AAY8_9EUPU</name>
<gene>
    <name evidence="2" type="primary">ND4L</name>
</gene>
<evidence type="ECO:0000313" key="2">
    <source>
        <dbReference type="EMBL" id="BBA10532.1"/>
    </source>
</evidence>
<feature type="transmembrane region" description="Helical" evidence="1">
    <location>
        <begin position="55"/>
        <end position="79"/>
    </location>
</feature>
<keyword evidence="2" id="KW-0496">Mitochondrion</keyword>
<keyword evidence="1" id="KW-1133">Transmembrane helix</keyword>
<feature type="transmembrane region" description="Helical" evidence="1">
    <location>
        <begin position="29"/>
        <end position="48"/>
    </location>
</feature>
<dbReference type="Gene3D" id="1.10.287.3510">
    <property type="match status" value="1"/>
</dbReference>
<organism evidence="2">
    <name type="scientific">Pinguiphaedusa platydera</name>
    <dbReference type="NCBI Taxonomy" id="318174"/>
    <lineage>
        <taxon>Eukaryota</taxon>
        <taxon>Metazoa</taxon>
        <taxon>Spiralia</taxon>
        <taxon>Lophotrochozoa</taxon>
        <taxon>Mollusca</taxon>
        <taxon>Gastropoda</taxon>
        <taxon>Heterobranchia</taxon>
        <taxon>Euthyneura</taxon>
        <taxon>Panpulmonata</taxon>
        <taxon>Eupulmonata</taxon>
        <taxon>Stylommatophora</taxon>
        <taxon>Helicina</taxon>
        <taxon>Clausilioidea</taxon>
        <taxon>Clausiliidae</taxon>
        <taxon>Phaedusinae</taxon>
        <taxon>Pinguiphaedusa</taxon>
    </lineage>
</organism>
<keyword evidence="1" id="KW-0472">Membrane</keyword>
<dbReference type="AlphaFoldDB" id="A0A224AAY8"/>
<accession>A0A224AAY8</accession>
<keyword evidence="1" id="KW-0812">Transmembrane</keyword>